<dbReference type="SUPFAM" id="SSF47413">
    <property type="entry name" value="lambda repressor-like DNA-binding domains"/>
    <property type="match status" value="1"/>
</dbReference>
<proteinExistence type="predicted"/>
<comment type="caution">
    <text evidence="2">The sequence shown here is derived from an EMBL/GenBank/DDBJ whole genome shotgun (WGS) entry which is preliminary data.</text>
</comment>
<accession>A0A0F5JUL1</accession>
<keyword evidence="3" id="KW-1185">Reference proteome</keyword>
<dbReference type="Gene3D" id="1.10.260.40">
    <property type="entry name" value="lambda repressor-like DNA-binding domains"/>
    <property type="match status" value="1"/>
</dbReference>
<dbReference type="PATRIC" id="fig|28092.6.peg.5310"/>
<feature type="domain" description="HTH cro/C1-type" evidence="1">
    <location>
        <begin position="5"/>
        <end position="48"/>
    </location>
</feature>
<protein>
    <recommendedName>
        <fullName evidence="1">HTH cro/C1-type domain-containing protein</fullName>
    </recommendedName>
</protein>
<dbReference type="Proteomes" id="UP000033618">
    <property type="component" value="Unassembled WGS sequence"/>
</dbReference>
<reference evidence="2 3" key="1">
    <citation type="submission" date="2015-03" db="EMBL/GenBank/DDBJ databases">
        <title>Draft Genome Sequence of Burkholderia andropogonis type strain ICMP2807, isolated from Sorghum bicolor.</title>
        <authorList>
            <person name="Lopes-Santos L."/>
            <person name="Castro D.B."/>
            <person name="Ottoboni L.M."/>
            <person name="Park D."/>
            <person name="Weirc B.S."/>
            <person name="Destefano S.A."/>
        </authorList>
    </citation>
    <scope>NUCLEOTIDE SEQUENCE [LARGE SCALE GENOMIC DNA]</scope>
    <source>
        <strain evidence="2 3">ICMP2807</strain>
    </source>
</reference>
<dbReference type="InterPro" id="IPR010982">
    <property type="entry name" value="Lambda_DNA-bd_dom_sf"/>
</dbReference>
<dbReference type="InterPro" id="IPR001387">
    <property type="entry name" value="Cro/C1-type_HTH"/>
</dbReference>
<name>A0A0F5JUL1_9BURK</name>
<gene>
    <name evidence="2" type="ORF">WM40_22565</name>
</gene>
<evidence type="ECO:0000259" key="1">
    <source>
        <dbReference type="Pfam" id="PF01381"/>
    </source>
</evidence>
<dbReference type="AlphaFoldDB" id="A0A0F5JUL1"/>
<organism evidence="2 3">
    <name type="scientific">Robbsia andropogonis</name>
    <dbReference type="NCBI Taxonomy" id="28092"/>
    <lineage>
        <taxon>Bacteria</taxon>
        <taxon>Pseudomonadati</taxon>
        <taxon>Pseudomonadota</taxon>
        <taxon>Betaproteobacteria</taxon>
        <taxon>Burkholderiales</taxon>
        <taxon>Burkholderiaceae</taxon>
        <taxon>Robbsia</taxon>
    </lineage>
</organism>
<dbReference type="Pfam" id="PF01381">
    <property type="entry name" value="HTH_3"/>
    <property type="match status" value="1"/>
</dbReference>
<dbReference type="RefSeq" id="WP_046154048.1">
    <property type="nucleotide sequence ID" value="NZ_CADFGU010000001.1"/>
</dbReference>
<evidence type="ECO:0000313" key="2">
    <source>
        <dbReference type="EMBL" id="KKB61528.1"/>
    </source>
</evidence>
<sequence>MRLDEYLKASGTSQAAFAAKFTPPLSQGLVSQWLRGKTRITLDQAIQIRELSDGKVTVDDCAAMFETPIPSEAAA</sequence>
<dbReference type="CDD" id="cd00093">
    <property type="entry name" value="HTH_XRE"/>
    <property type="match status" value="1"/>
</dbReference>
<evidence type="ECO:0000313" key="3">
    <source>
        <dbReference type="Proteomes" id="UP000033618"/>
    </source>
</evidence>
<dbReference type="EMBL" id="LAQU01000039">
    <property type="protein sequence ID" value="KKB61528.1"/>
    <property type="molecule type" value="Genomic_DNA"/>
</dbReference>
<dbReference type="OrthoDB" id="9135436at2"/>
<dbReference type="GO" id="GO:0003677">
    <property type="term" value="F:DNA binding"/>
    <property type="evidence" value="ECO:0007669"/>
    <property type="project" value="InterPro"/>
</dbReference>